<feature type="region of interest" description="Disordered" evidence="1">
    <location>
        <begin position="452"/>
        <end position="473"/>
    </location>
</feature>
<dbReference type="AlphaFoldDB" id="A0A9P4SDU1"/>
<feature type="region of interest" description="Disordered" evidence="1">
    <location>
        <begin position="33"/>
        <end position="93"/>
    </location>
</feature>
<feature type="region of interest" description="Disordered" evidence="1">
    <location>
        <begin position="228"/>
        <end position="251"/>
    </location>
</feature>
<evidence type="ECO:0008006" key="4">
    <source>
        <dbReference type="Google" id="ProtNLM"/>
    </source>
</evidence>
<keyword evidence="3" id="KW-1185">Reference proteome</keyword>
<evidence type="ECO:0000256" key="1">
    <source>
        <dbReference type="SAM" id="MobiDB-lite"/>
    </source>
</evidence>
<sequence>MPLRPLQLPRLVAAKYSSNTPVDDLVSSQLTTLTHSSDSSPSVASECSTPLTPTFSTRSHMRYPSSTSSLSSSPPIYDHVEHNGSTNKLPGVMEDPMEVDDEFVVLEHRDRDFEYTPCLCDEERCAHDTSPIGQSTAAFSSSPHYDLSDDWYYNDSDFTNPHMAKRRRSGDSPLSGIAARFGNRFPTLSRRRSDRKSAVPGQISRSATPSRTASLRSLSLTSPVFPPVEEQQCQSIPSPSHESHDLADETTPTQEDIVETVIECDPIDRQALASTPLLPPLMVDLRSSQDSPIQSPLQSPTIAEAPSSIVNTPTGTPGIPSTITPPLSSPPSIASLHRSGYMVSSAEYPPMMIADPDDKWADKLGHANFTIFPEPYSVEIYDSSTCRQLFADWEQARRNFTKHQVRTGEHFGTNSKIYKLTDEKWAEIDARWKRSYDQCCAEAARSGQDALMATPSEPAPLSKMPTLNDPRSEGKFPTLGDEDIVGPMVQFAAQIQRRPSKKSAFLRFLGDMKLSGSLFRRPSTGVGTSV</sequence>
<feature type="region of interest" description="Disordered" evidence="1">
    <location>
        <begin position="163"/>
        <end position="215"/>
    </location>
</feature>
<proteinExistence type="predicted"/>
<evidence type="ECO:0000313" key="3">
    <source>
        <dbReference type="Proteomes" id="UP000799429"/>
    </source>
</evidence>
<accession>A0A9P4SDU1</accession>
<organism evidence="2 3">
    <name type="scientific">Patellaria atrata CBS 101060</name>
    <dbReference type="NCBI Taxonomy" id="1346257"/>
    <lineage>
        <taxon>Eukaryota</taxon>
        <taxon>Fungi</taxon>
        <taxon>Dikarya</taxon>
        <taxon>Ascomycota</taxon>
        <taxon>Pezizomycotina</taxon>
        <taxon>Dothideomycetes</taxon>
        <taxon>Dothideomycetes incertae sedis</taxon>
        <taxon>Patellariales</taxon>
        <taxon>Patellariaceae</taxon>
        <taxon>Patellaria</taxon>
    </lineage>
</organism>
<dbReference type="EMBL" id="MU006092">
    <property type="protein sequence ID" value="KAF2840848.1"/>
    <property type="molecule type" value="Genomic_DNA"/>
</dbReference>
<feature type="compositionally biased region" description="Polar residues" evidence="1">
    <location>
        <begin position="231"/>
        <end position="240"/>
    </location>
</feature>
<dbReference type="Proteomes" id="UP000799429">
    <property type="component" value="Unassembled WGS sequence"/>
</dbReference>
<gene>
    <name evidence="2" type="ORF">M501DRAFT_1010040</name>
</gene>
<dbReference type="OrthoDB" id="3882058at2759"/>
<reference evidence="2" key="1">
    <citation type="journal article" date="2020" name="Stud. Mycol.">
        <title>101 Dothideomycetes genomes: a test case for predicting lifestyles and emergence of pathogens.</title>
        <authorList>
            <person name="Haridas S."/>
            <person name="Albert R."/>
            <person name="Binder M."/>
            <person name="Bloem J."/>
            <person name="Labutti K."/>
            <person name="Salamov A."/>
            <person name="Andreopoulos B."/>
            <person name="Baker S."/>
            <person name="Barry K."/>
            <person name="Bills G."/>
            <person name="Bluhm B."/>
            <person name="Cannon C."/>
            <person name="Castanera R."/>
            <person name="Culley D."/>
            <person name="Daum C."/>
            <person name="Ezra D."/>
            <person name="Gonzalez J."/>
            <person name="Henrissat B."/>
            <person name="Kuo A."/>
            <person name="Liang C."/>
            <person name="Lipzen A."/>
            <person name="Lutzoni F."/>
            <person name="Magnuson J."/>
            <person name="Mondo S."/>
            <person name="Nolan M."/>
            <person name="Ohm R."/>
            <person name="Pangilinan J."/>
            <person name="Park H.-J."/>
            <person name="Ramirez L."/>
            <person name="Alfaro M."/>
            <person name="Sun H."/>
            <person name="Tritt A."/>
            <person name="Yoshinaga Y."/>
            <person name="Zwiers L.-H."/>
            <person name="Turgeon B."/>
            <person name="Goodwin S."/>
            <person name="Spatafora J."/>
            <person name="Crous P."/>
            <person name="Grigoriev I."/>
        </authorList>
    </citation>
    <scope>NUCLEOTIDE SEQUENCE</scope>
    <source>
        <strain evidence="2">CBS 101060</strain>
    </source>
</reference>
<comment type="caution">
    <text evidence="2">The sequence shown here is derived from an EMBL/GenBank/DDBJ whole genome shotgun (WGS) entry which is preliminary data.</text>
</comment>
<evidence type="ECO:0000313" key="2">
    <source>
        <dbReference type="EMBL" id="KAF2840848.1"/>
    </source>
</evidence>
<name>A0A9P4SDU1_9PEZI</name>
<protein>
    <recommendedName>
        <fullName evidence="4">Only prolin and serin are matching in the corresponding protein</fullName>
    </recommendedName>
</protein>
<feature type="compositionally biased region" description="Low complexity" evidence="1">
    <location>
        <begin position="64"/>
        <end position="75"/>
    </location>
</feature>
<feature type="compositionally biased region" description="Polar residues" evidence="1">
    <location>
        <begin position="33"/>
        <end position="58"/>
    </location>
</feature>